<reference evidence="2" key="1">
    <citation type="journal article" date="2021" name="IMA Fungus">
        <title>Genomic characterization of three marine fungi, including Emericellopsis atlantica sp. nov. with signatures of a generalist lifestyle and marine biomass degradation.</title>
        <authorList>
            <person name="Hagestad O.C."/>
            <person name="Hou L."/>
            <person name="Andersen J.H."/>
            <person name="Hansen E.H."/>
            <person name="Altermark B."/>
            <person name="Li C."/>
            <person name="Kuhnert E."/>
            <person name="Cox R.J."/>
            <person name="Crous P.W."/>
            <person name="Spatafora J.W."/>
            <person name="Lail K."/>
            <person name="Amirebrahimi M."/>
            <person name="Lipzen A."/>
            <person name="Pangilinan J."/>
            <person name="Andreopoulos W."/>
            <person name="Hayes R.D."/>
            <person name="Ng V."/>
            <person name="Grigoriev I.V."/>
            <person name="Jackson S.A."/>
            <person name="Sutton T.D.S."/>
            <person name="Dobson A.D.W."/>
            <person name="Rama T."/>
        </authorList>
    </citation>
    <scope>NUCLEOTIDE SEQUENCE</scope>
    <source>
        <strain evidence="2">TRa3180A</strain>
    </source>
</reference>
<sequence>MNPSAQLPDCLKEIHAYMGPLIKERTEAARIRKVLATHLSSCVKERNGQSLSLPLSLLSASSNVEATSAGIRGIRREYLRSAKANVKAQKEYDIALREYQTLRSFEMYEVKGRSQIANSSSDHSAKCIGPFVELVQSRRKHDRLRILQNYLDTASRKPAAEATHFNPESVLKDVKKLPKIPREVLEIPSSHAASDGTDLNALVSRLEKSVLSAKLLLRKEQKLLAKVHSSNGSMPAVAGGSKLEALGTTRNELISWIETELGKANDGPEEDCTGKQELDNDGRGDNDLIEKQLVSIQRQYSMYIKVREALARTSTEKLDNPKPEGSDSSGDDDMSANISVATQVNTLDHVAQPYLEELVGIANEQKAILQQKLHLTTSLAKQLKESNQGLDLLAEESHLLPAYPLSADKKDPRSFADAVSSVDKPDSSRRAREWMFASFTAGETVKNTVSEKLEEGESAVADSREALAALEELVGLQTKDGADASGDKVEQVNIWELLDGRLGAIKVYD</sequence>
<feature type="compositionally biased region" description="Basic and acidic residues" evidence="1">
    <location>
        <begin position="314"/>
        <end position="325"/>
    </location>
</feature>
<feature type="region of interest" description="Disordered" evidence="1">
    <location>
        <begin position="261"/>
        <end position="286"/>
    </location>
</feature>
<organism evidence="2 3">
    <name type="scientific">Calycina marina</name>
    <dbReference type="NCBI Taxonomy" id="1763456"/>
    <lineage>
        <taxon>Eukaryota</taxon>
        <taxon>Fungi</taxon>
        <taxon>Dikarya</taxon>
        <taxon>Ascomycota</taxon>
        <taxon>Pezizomycotina</taxon>
        <taxon>Leotiomycetes</taxon>
        <taxon>Helotiales</taxon>
        <taxon>Pezizellaceae</taxon>
        <taxon>Calycina</taxon>
    </lineage>
</organism>
<dbReference type="Proteomes" id="UP000887226">
    <property type="component" value="Unassembled WGS sequence"/>
</dbReference>
<comment type="caution">
    <text evidence="2">The sequence shown here is derived from an EMBL/GenBank/DDBJ whole genome shotgun (WGS) entry which is preliminary data.</text>
</comment>
<dbReference type="OrthoDB" id="5402392at2759"/>
<dbReference type="EMBL" id="MU253834">
    <property type="protein sequence ID" value="KAG9245711.1"/>
    <property type="molecule type" value="Genomic_DNA"/>
</dbReference>
<protein>
    <submittedName>
        <fullName evidence="2">Uncharacterized protein</fullName>
    </submittedName>
</protein>
<evidence type="ECO:0000313" key="2">
    <source>
        <dbReference type="EMBL" id="KAG9245711.1"/>
    </source>
</evidence>
<dbReference type="AlphaFoldDB" id="A0A9P7Z5L2"/>
<feature type="region of interest" description="Disordered" evidence="1">
    <location>
        <begin position="314"/>
        <end position="335"/>
    </location>
</feature>
<keyword evidence="3" id="KW-1185">Reference proteome</keyword>
<evidence type="ECO:0000313" key="3">
    <source>
        <dbReference type="Proteomes" id="UP000887226"/>
    </source>
</evidence>
<feature type="compositionally biased region" description="Basic and acidic residues" evidence="1">
    <location>
        <begin position="272"/>
        <end position="286"/>
    </location>
</feature>
<accession>A0A9P7Z5L2</accession>
<evidence type="ECO:0000256" key="1">
    <source>
        <dbReference type="SAM" id="MobiDB-lite"/>
    </source>
</evidence>
<proteinExistence type="predicted"/>
<name>A0A9P7Z5L2_9HELO</name>
<gene>
    <name evidence="2" type="ORF">BJ878DRAFT_337961</name>
</gene>